<accession>A0A410X227</accession>
<evidence type="ECO:0000313" key="7">
    <source>
        <dbReference type="Proteomes" id="UP001527202"/>
    </source>
</evidence>
<dbReference type="SUPFAM" id="SSF53187">
    <property type="entry name" value="Zn-dependent exopeptidases"/>
    <property type="match status" value="1"/>
</dbReference>
<evidence type="ECO:0000256" key="2">
    <source>
        <dbReference type="SAM" id="SignalP"/>
    </source>
</evidence>
<dbReference type="SMART" id="SM00646">
    <property type="entry name" value="Ami_3"/>
    <property type="match status" value="1"/>
</dbReference>
<evidence type="ECO:0000259" key="3">
    <source>
        <dbReference type="PROSITE" id="PS51272"/>
    </source>
</evidence>
<dbReference type="PANTHER" id="PTHR30404:SF0">
    <property type="entry name" value="N-ACETYLMURAMOYL-L-ALANINE AMIDASE AMIC"/>
    <property type="match status" value="1"/>
</dbReference>
<dbReference type="GO" id="GO:0008745">
    <property type="term" value="F:N-acetylmuramoyl-L-alanine amidase activity"/>
    <property type="evidence" value="ECO:0007669"/>
    <property type="project" value="UniProtKB-EC"/>
</dbReference>
<dbReference type="PANTHER" id="PTHR30404">
    <property type="entry name" value="N-ACETYLMURAMOYL-L-ALANINE AMIDASE"/>
    <property type="match status" value="1"/>
</dbReference>
<dbReference type="GO" id="GO:0030288">
    <property type="term" value="C:outer membrane-bounded periplasmic space"/>
    <property type="evidence" value="ECO:0007669"/>
    <property type="project" value="TreeGrafter"/>
</dbReference>
<dbReference type="Gene3D" id="3.40.630.40">
    <property type="entry name" value="Zn-dependent exopeptidases"/>
    <property type="match status" value="1"/>
</dbReference>
<keyword evidence="7" id="KW-1185">Reference proteome</keyword>
<dbReference type="GO" id="GO:0009253">
    <property type="term" value="P:peptidoglycan catabolic process"/>
    <property type="evidence" value="ECO:0007669"/>
    <property type="project" value="InterPro"/>
</dbReference>
<proteinExistence type="predicted"/>
<feature type="domain" description="SLH" evidence="3">
    <location>
        <begin position="345"/>
        <end position="402"/>
    </location>
</feature>
<protein>
    <submittedName>
        <fullName evidence="5">N-acetylmuramoyl-L-alanine amidase</fullName>
        <ecNumber evidence="4">3.5.1.28</ecNumber>
    </submittedName>
</protein>
<dbReference type="PROSITE" id="PS51272">
    <property type="entry name" value="SLH"/>
    <property type="match status" value="3"/>
</dbReference>
<gene>
    <name evidence="4" type="ORF">M5X16_16975</name>
    <name evidence="5" type="ORF">PC41400_24450</name>
</gene>
<dbReference type="EMBL" id="CP026520">
    <property type="protein sequence ID" value="QAV20661.1"/>
    <property type="molecule type" value="Genomic_DNA"/>
</dbReference>
<dbReference type="Pfam" id="PF01520">
    <property type="entry name" value="Amidase_3"/>
    <property type="match status" value="1"/>
</dbReference>
<dbReference type="Proteomes" id="UP001527202">
    <property type="component" value="Unassembled WGS sequence"/>
</dbReference>
<dbReference type="RefSeq" id="WP_042230472.1">
    <property type="nucleotide sequence ID" value="NZ_CP026520.1"/>
</dbReference>
<dbReference type="InterPro" id="IPR002508">
    <property type="entry name" value="MurNAc-LAA_cat"/>
</dbReference>
<sequence length="402" mass="43756">MKKTTKLAGLTLALLLVFPYEAMAYKVVVDPGHGGKDPGAVGVNGLNEKTVNLDVSLKLRDELKKKGVDVVMTRSDDRYLSLDERVQFTNAQNADVFVSVHANSNPSSAANGSQVLYYDSRYPQDDYPASPEMEALTPSSRLLAQKVLSSVLSQTGLKDQGLVPSAVYVVRKGKIPSILVETGFLSNKKEADLLADPAFRTKMAKAIADGVVSYQPPVFPDTAGHWAREAILRIKDKGWMEGIGNNFEPNRALTRAEFVTVMDRVFGFDGLLGTVNSSPAPAFGDLKSTQWSYPVMTKAVRLGLLDGYADQTVRPNQAITRGEVSAILQRLREMKGTPTLTPPAGQDVFSDVPASMWCAGAVYTLTKAGIVDGTSPTEFKPNRYITRAEIAVMMDRYSKLQP</sequence>
<evidence type="ECO:0000313" key="6">
    <source>
        <dbReference type="Proteomes" id="UP000288943"/>
    </source>
</evidence>
<dbReference type="CDD" id="cd02696">
    <property type="entry name" value="MurNAc-LAA"/>
    <property type="match status" value="1"/>
</dbReference>
<evidence type="ECO:0000256" key="1">
    <source>
        <dbReference type="ARBA" id="ARBA00022801"/>
    </source>
</evidence>
<evidence type="ECO:0000313" key="5">
    <source>
        <dbReference type="EMBL" id="QAV20661.1"/>
    </source>
</evidence>
<reference evidence="5 6" key="1">
    <citation type="submission" date="2018-01" db="EMBL/GenBank/DDBJ databases">
        <title>The whole genome sequencing and assembly of Paenibacillus chitinolyticus KCCM 41400 strain.</title>
        <authorList>
            <person name="Kim J.-Y."/>
            <person name="Park M.-K."/>
            <person name="Lee Y.-J."/>
            <person name="Yi H."/>
            <person name="Bahn Y.-S."/>
            <person name="Kim J.F."/>
            <person name="Lee D.-W."/>
        </authorList>
    </citation>
    <scope>NUCLEOTIDE SEQUENCE [LARGE SCALE GENOMIC DNA]</scope>
    <source>
        <strain evidence="5 6">KCCM 41400</strain>
    </source>
</reference>
<evidence type="ECO:0000313" key="4">
    <source>
        <dbReference type="EMBL" id="MCY9597457.1"/>
    </source>
</evidence>
<feature type="chain" id="PRO_5019520585" evidence="2">
    <location>
        <begin position="25"/>
        <end position="402"/>
    </location>
</feature>
<dbReference type="Proteomes" id="UP000288943">
    <property type="component" value="Chromosome"/>
</dbReference>
<keyword evidence="2" id="KW-0732">Signal</keyword>
<dbReference type="InterPro" id="IPR050695">
    <property type="entry name" value="N-acetylmuramoyl_amidase_3"/>
</dbReference>
<dbReference type="Pfam" id="PF00395">
    <property type="entry name" value="SLH"/>
    <property type="match status" value="3"/>
</dbReference>
<name>A0A410X227_9BACL</name>
<dbReference type="OrthoDB" id="9763643at2"/>
<dbReference type="InterPro" id="IPR001119">
    <property type="entry name" value="SLH_dom"/>
</dbReference>
<dbReference type="GeneID" id="95377948"/>
<keyword evidence="1 4" id="KW-0378">Hydrolase</keyword>
<reference evidence="4 7" key="2">
    <citation type="submission" date="2022-05" db="EMBL/GenBank/DDBJ databases">
        <title>Genome Sequencing of Bee-Associated Microbes.</title>
        <authorList>
            <person name="Dunlap C."/>
        </authorList>
    </citation>
    <scope>NUCLEOTIDE SEQUENCE [LARGE SCALE GENOMIC DNA]</scope>
    <source>
        <strain evidence="4 7">NRRL B-23120</strain>
    </source>
</reference>
<feature type="domain" description="SLH" evidence="3">
    <location>
        <begin position="214"/>
        <end position="276"/>
    </location>
</feature>
<dbReference type="EMBL" id="JAMDMJ010000022">
    <property type="protein sequence ID" value="MCY9597457.1"/>
    <property type="molecule type" value="Genomic_DNA"/>
</dbReference>
<feature type="signal peptide" evidence="2">
    <location>
        <begin position="1"/>
        <end position="24"/>
    </location>
</feature>
<dbReference type="AlphaFoldDB" id="A0A410X227"/>
<dbReference type="EC" id="3.5.1.28" evidence="4"/>
<feature type="domain" description="SLH" evidence="3">
    <location>
        <begin position="279"/>
        <end position="342"/>
    </location>
</feature>
<dbReference type="KEGG" id="pchi:PC41400_24450"/>
<organism evidence="5 6">
    <name type="scientific">Paenibacillus chitinolyticus</name>
    <dbReference type="NCBI Taxonomy" id="79263"/>
    <lineage>
        <taxon>Bacteria</taxon>
        <taxon>Bacillati</taxon>
        <taxon>Bacillota</taxon>
        <taxon>Bacilli</taxon>
        <taxon>Bacillales</taxon>
        <taxon>Paenibacillaceae</taxon>
        <taxon>Paenibacillus</taxon>
    </lineage>
</organism>